<dbReference type="AlphaFoldDB" id="A0A0F9TC84"/>
<dbReference type="InterPro" id="IPR054194">
    <property type="entry name" value="DUF6899"/>
</dbReference>
<accession>A0A0F9TC84</accession>
<dbReference type="Pfam" id="PF21840">
    <property type="entry name" value="DUF6899"/>
    <property type="match status" value="1"/>
</dbReference>
<name>A0A0F9TC84_9ZZZZ</name>
<gene>
    <name evidence="1" type="ORF">LCGC14_0671160</name>
</gene>
<evidence type="ECO:0000313" key="1">
    <source>
        <dbReference type="EMBL" id="KKN46611.1"/>
    </source>
</evidence>
<proteinExistence type="predicted"/>
<sequence length="114" mass="12978">MPYIAEDRRAKLDPHVSEVISTLRELGWNEGDLNYTVSRLVGAAFEEESRYHTIARVTGVLKNVADEFYHRIAAPYEEQAIEKNGDVSEYARIIAKLGDADRERLAEVLARDSR</sequence>
<comment type="caution">
    <text evidence="1">The sequence shown here is derived from an EMBL/GenBank/DDBJ whole genome shotgun (WGS) entry which is preliminary data.</text>
</comment>
<dbReference type="EMBL" id="LAZR01001321">
    <property type="protein sequence ID" value="KKN46611.1"/>
    <property type="molecule type" value="Genomic_DNA"/>
</dbReference>
<organism evidence="1">
    <name type="scientific">marine sediment metagenome</name>
    <dbReference type="NCBI Taxonomy" id="412755"/>
    <lineage>
        <taxon>unclassified sequences</taxon>
        <taxon>metagenomes</taxon>
        <taxon>ecological metagenomes</taxon>
    </lineage>
</organism>
<reference evidence="1" key="1">
    <citation type="journal article" date="2015" name="Nature">
        <title>Complex archaea that bridge the gap between prokaryotes and eukaryotes.</title>
        <authorList>
            <person name="Spang A."/>
            <person name="Saw J.H."/>
            <person name="Jorgensen S.L."/>
            <person name="Zaremba-Niedzwiedzka K."/>
            <person name="Martijn J."/>
            <person name="Lind A.E."/>
            <person name="van Eijk R."/>
            <person name="Schleper C."/>
            <person name="Guy L."/>
            <person name="Ettema T.J."/>
        </authorList>
    </citation>
    <scope>NUCLEOTIDE SEQUENCE</scope>
</reference>
<protein>
    <submittedName>
        <fullName evidence="1">Uncharacterized protein</fullName>
    </submittedName>
</protein>